<evidence type="ECO:0000313" key="6">
    <source>
        <dbReference type="EMBL" id="KAA6332199.1"/>
    </source>
</evidence>
<name>A0A5J4REX2_9ZZZZ</name>
<dbReference type="Pfam" id="PF00877">
    <property type="entry name" value="NLPC_P60"/>
    <property type="match status" value="1"/>
</dbReference>
<evidence type="ECO:0000256" key="2">
    <source>
        <dbReference type="ARBA" id="ARBA00022670"/>
    </source>
</evidence>
<protein>
    <submittedName>
        <fullName evidence="6">Dipeptidyl-peptidase 6</fullName>
        <ecNumber evidence="6">3.4.22.-</ecNumber>
    </submittedName>
</protein>
<dbReference type="InterPro" id="IPR000064">
    <property type="entry name" value="NLP_P60_dom"/>
</dbReference>
<organism evidence="6">
    <name type="scientific">termite gut metagenome</name>
    <dbReference type="NCBI Taxonomy" id="433724"/>
    <lineage>
        <taxon>unclassified sequences</taxon>
        <taxon>metagenomes</taxon>
        <taxon>organismal metagenomes</taxon>
    </lineage>
</organism>
<dbReference type="InterPro" id="IPR038765">
    <property type="entry name" value="Papain-like_cys_pep_sf"/>
</dbReference>
<evidence type="ECO:0000256" key="1">
    <source>
        <dbReference type="ARBA" id="ARBA00007074"/>
    </source>
</evidence>
<proteinExistence type="inferred from homology"/>
<dbReference type="SUPFAM" id="SSF54001">
    <property type="entry name" value="Cysteine proteinases"/>
    <property type="match status" value="1"/>
</dbReference>
<evidence type="ECO:0000256" key="4">
    <source>
        <dbReference type="ARBA" id="ARBA00022807"/>
    </source>
</evidence>
<evidence type="ECO:0000259" key="5">
    <source>
        <dbReference type="PROSITE" id="PS51935"/>
    </source>
</evidence>
<dbReference type="Gene3D" id="2.30.30.40">
    <property type="entry name" value="SH3 Domains"/>
    <property type="match status" value="2"/>
</dbReference>
<dbReference type="GO" id="GO:0008234">
    <property type="term" value="F:cysteine-type peptidase activity"/>
    <property type="evidence" value="ECO:0007669"/>
    <property type="project" value="UniProtKB-KW"/>
</dbReference>
<dbReference type="GO" id="GO:0006508">
    <property type="term" value="P:proteolysis"/>
    <property type="evidence" value="ECO:0007669"/>
    <property type="project" value="UniProtKB-KW"/>
</dbReference>
<dbReference type="Pfam" id="PF18348">
    <property type="entry name" value="SH3_16"/>
    <property type="match status" value="1"/>
</dbReference>
<dbReference type="EMBL" id="SNRY01001271">
    <property type="protein sequence ID" value="KAA6332199.1"/>
    <property type="molecule type" value="Genomic_DNA"/>
</dbReference>
<keyword evidence="3 6" id="KW-0378">Hydrolase</keyword>
<dbReference type="PANTHER" id="PTHR47053:SF1">
    <property type="entry name" value="MUREIN DD-ENDOPEPTIDASE MEPH-RELATED"/>
    <property type="match status" value="1"/>
</dbReference>
<comment type="similarity">
    <text evidence="1">Belongs to the peptidase C40 family.</text>
</comment>
<dbReference type="PROSITE" id="PS51935">
    <property type="entry name" value="NLPC_P60"/>
    <property type="match status" value="1"/>
</dbReference>
<dbReference type="InterPro" id="IPR041382">
    <property type="entry name" value="SH3_16"/>
</dbReference>
<dbReference type="EC" id="3.4.22.-" evidence="6"/>
<dbReference type="AlphaFoldDB" id="A0A5J4REX2"/>
<dbReference type="InterPro" id="IPR051202">
    <property type="entry name" value="Peptidase_C40"/>
</dbReference>
<dbReference type="PANTHER" id="PTHR47053">
    <property type="entry name" value="MUREIN DD-ENDOPEPTIDASE MEPH-RELATED"/>
    <property type="match status" value="1"/>
</dbReference>
<gene>
    <name evidence="6" type="ORF">EZS27_019266</name>
</gene>
<reference evidence="6" key="1">
    <citation type="submission" date="2019-03" db="EMBL/GenBank/DDBJ databases">
        <title>Single cell metagenomics reveals metabolic interactions within the superorganism composed of flagellate Streblomastix strix and complex community of Bacteroidetes bacteria on its surface.</title>
        <authorList>
            <person name="Treitli S.C."/>
            <person name="Kolisko M."/>
            <person name="Husnik F."/>
            <person name="Keeling P."/>
            <person name="Hampl V."/>
        </authorList>
    </citation>
    <scope>NUCLEOTIDE SEQUENCE</scope>
    <source>
        <strain evidence="6">STM</strain>
    </source>
</reference>
<sequence>MKNPISCFILLIFLAACTNEEAVFKKEFEELKNRIQKQYVPDKRIEIWNVDGYFTKKERVLKGTTTSIEAKKALIDGLEERNCQITDSLQLLPDEVALNGKTYGIVNLSVCNIHSEHDFSSEMVTQGLLGMPIRVLQQNGWYQIQTPDKYIGWVHQAGITLMTKQEYNKWNLSEKLIVTSHYGFTYEKPNVASQPVSDVVAGNRLKWEGMENNFYKVSYPDGRIAYIDPSIAQPEKEWRTSLRQDAESILHTARSLMGVPYLWAGTSSKGMDCSGFVRTTLYMHDIIIPRDASQQAYVGKHIDVAFDFHNLQPGDLLFFGRSATNEKREQVVHVGIYMGNKQFIHSQGCVQIGSFDKEDRTFDEFNLNRLLFAVSLLPFFNDSGYNEINTTLTNPYYQPQE</sequence>
<keyword evidence="2" id="KW-0645">Protease</keyword>
<comment type="caution">
    <text evidence="6">The sequence shown here is derived from an EMBL/GenBank/DDBJ whole genome shotgun (WGS) entry which is preliminary data.</text>
</comment>
<evidence type="ECO:0000256" key="3">
    <source>
        <dbReference type="ARBA" id="ARBA00022801"/>
    </source>
</evidence>
<dbReference type="Gene3D" id="3.90.1720.10">
    <property type="entry name" value="endopeptidase domain like (from Nostoc punctiforme)"/>
    <property type="match status" value="1"/>
</dbReference>
<dbReference type="PROSITE" id="PS51257">
    <property type="entry name" value="PROKAR_LIPOPROTEIN"/>
    <property type="match status" value="1"/>
</dbReference>
<feature type="domain" description="NlpC/P60" evidence="5">
    <location>
        <begin position="243"/>
        <end position="377"/>
    </location>
</feature>
<keyword evidence="4" id="KW-0788">Thiol protease</keyword>
<accession>A0A5J4REX2</accession>